<comment type="caution">
    <text evidence="1">The sequence shown here is derived from an EMBL/GenBank/DDBJ whole genome shotgun (WGS) entry which is preliminary data.</text>
</comment>
<keyword evidence="2" id="KW-1185">Reference proteome</keyword>
<name>A0ABU6NAN3_9BACI</name>
<dbReference type="Proteomes" id="UP001330749">
    <property type="component" value="Unassembled WGS sequence"/>
</dbReference>
<sequence>MDLKIEENRRKTEHKGDVKLNTVPKKFKCTVCEKETYTDNAKCSCDALFSYKPINREHYKCYLNGKFYGSGALKYIQELFVDYFITCKMYGRPEADFKVVKEDE</sequence>
<dbReference type="RefSeq" id="WP_327967253.1">
    <property type="nucleotide sequence ID" value="NZ_JARMQG010000084.1"/>
</dbReference>
<reference evidence="1 2" key="1">
    <citation type="submission" date="2023-03" db="EMBL/GenBank/DDBJ databases">
        <title>Bacillus Genome Sequencing.</title>
        <authorList>
            <person name="Dunlap C."/>
        </authorList>
    </citation>
    <scope>NUCLEOTIDE SEQUENCE [LARGE SCALE GENOMIC DNA]</scope>
    <source>
        <strain evidence="1 2">B-14544</strain>
    </source>
</reference>
<gene>
    <name evidence="1" type="ORF">P4447_07725</name>
</gene>
<proteinExistence type="predicted"/>
<dbReference type="SUPFAM" id="SSF118310">
    <property type="entry name" value="AN1-like Zinc finger"/>
    <property type="match status" value="1"/>
</dbReference>
<protein>
    <submittedName>
        <fullName evidence="1">Uncharacterized protein</fullName>
    </submittedName>
</protein>
<evidence type="ECO:0000313" key="1">
    <source>
        <dbReference type="EMBL" id="MED3562342.1"/>
    </source>
</evidence>
<dbReference type="InterPro" id="IPR035896">
    <property type="entry name" value="AN1-like_Znf"/>
</dbReference>
<organism evidence="1 2">
    <name type="scientific">Bacillus xiapuensis</name>
    <dbReference type="NCBI Taxonomy" id="2014075"/>
    <lineage>
        <taxon>Bacteria</taxon>
        <taxon>Bacillati</taxon>
        <taxon>Bacillota</taxon>
        <taxon>Bacilli</taxon>
        <taxon>Bacillales</taxon>
        <taxon>Bacillaceae</taxon>
        <taxon>Bacillus</taxon>
    </lineage>
</organism>
<dbReference type="EMBL" id="JARMQG010000084">
    <property type="protein sequence ID" value="MED3562342.1"/>
    <property type="molecule type" value="Genomic_DNA"/>
</dbReference>
<accession>A0ABU6NAN3</accession>
<evidence type="ECO:0000313" key="2">
    <source>
        <dbReference type="Proteomes" id="UP001330749"/>
    </source>
</evidence>